<protein>
    <submittedName>
        <fullName evidence="7">ABC-2 family transporter protein</fullName>
    </submittedName>
</protein>
<keyword evidence="4 5" id="KW-0472">Membrane</keyword>
<evidence type="ECO:0000256" key="4">
    <source>
        <dbReference type="ARBA" id="ARBA00023136"/>
    </source>
</evidence>
<proteinExistence type="predicted"/>
<evidence type="ECO:0000256" key="5">
    <source>
        <dbReference type="SAM" id="Phobius"/>
    </source>
</evidence>
<feature type="transmembrane region" description="Helical" evidence="5">
    <location>
        <begin position="523"/>
        <end position="542"/>
    </location>
</feature>
<keyword evidence="3 5" id="KW-1133">Transmembrane helix</keyword>
<dbReference type="PANTHER" id="PTHR43077:SF10">
    <property type="entry name" value="TRANSPORT PERMEASE PROTEIN"/>
    <property type="match status" value="1"/>
</dbReference>
<comment type="subcellular location">
    <subcellularLocation>
        <location evidence="1">Membrane</location>
        <topology evidence="1">Multi-pass membrane protein</topology>
    </subcellularLocation>
</comment>
<feature type="transmembrane region" description="Helical" evidence="5">
    <location>
        <begin position="632"/>
        <end position="651"/>
    </location>
</feature>
<accession>A0ABY7UA27</accession>
<dbReference type="EMBL" id="CP063189">
    <property type="protein sequence ID" value="WCZ33236.1"/>
    <property type="molecule type" value="Genomic_DNA"/>
</dbReference>
<feature type="transmembrane region" description="Helical" evidence="5">
    <location>
        <begin position="569"/>
        <end position="593"/>
    </location>
</feature>
<dbReference type="InterPro" id="IPR051328">
    <property type="entry name" value="T7SS_ABC-Transporter"/>
</dbReference>
<feature type="transmembrane region" description="Helical" evidence="5">
    <location>
        <begin position="21"/>
        <end position="44"/>
    </location>
</feature>
<keyword evidence="2 5" id="KW-0812">Transmembrane</keyword>
<evidence type="ECO:0000259" key="6">
    <source>
        <dbReference type="Pfam" id="PF12698"/>
    </source>
</evidence>
<sequence>MRTALSITAHDLRRLYTNVMTGIVMVGLVVLPCFFAWFNVLATWNPFGNTQRFQVAVANADEGFSSDMLPLKVSAGDMALSQLARNHDMDWVITDEDQAIEGAKSGEYYAAIVLPKTLSKDMFTFYAGDAHPSEISVYVNEKKSPLSPMLVSSGSEGVNEKINESFTHTLSEVAFGVVDTVHGALNDDDTHAALDSLETRLRSGRDDLNSAAGTADAIAGLADSTVPVVDNANGIAGSMRDSLDSVDAADFDGLGGGIAGSAGAIGGALGAAGEGLGPVKDQVDEILANAGESREAAAASLDDVAAQVKVSSDQYREVRDRLTNQLGPALPPQAGPAIDGARADLDDAIARLDGLHDRLTDAATRLRSGPASTSDADKQEIQASIATARDAIAGVRTTFETQVVPQVQQISASLDTLKGDVAGARADIDKTMSTLGNSPTSLRDTLTNAGGALRGLADELRGTAGKMDEALGAVYDSKETGNLDKLAEVIAGDPEELADTLAKPVDIERHAVFERASFGAGVAPLYTVLALWVGAVLTCVAVRTDKDSVRQSVRADADVTAIQRYFGRYLTFALTGLLQSTLLIGGLIVYVEVNPAHPLLLFVAGWVASLVFQLMCFTFVDTFGNAGKALGVLLLVLQVSAAGGAYPLMLLPDWVSSVSPWLPGTYTITAIRAALFGTYDGDFTKALAMLSLFVLPTLLIGLVIRPLIARQIAAINQAVDGTKVMQ</sequence>
<dbReference type="Gene3D" id="3.40.1710.10">
    <property type="entry name" value="abc type-2 transporter like domain"/>
    <property type="match status" value="1"/>
</dbReference>
<name>A0ABY7UA27_9CORY</name>
<dbReference type="PANTHER" id="PTHR43077">
    <property type="entry name" value="TRANSPORT PERMEASE YVFS-RELATED"/>
    <property type="match status" value="1"/>
</dbReference>
<evidence type="ECO:0000313" key="8">
    <source>
        <dbReference type="Proteomes" id="UP001220064"/>
    </source>
</evidence>
<dbReference type="NCBIfam" id="TIGR03061">
    <property type="entry name" value="pip_yhgE_Nterm"/>
    <property type="match status" value="1"/>
</dbReference>
<evidence type="ECO:0000256" key="3">
    <source>
        <dbReference type="ARBA" id="ARBA00022989"/>
    </source>
</evidence>
<dbReference type="InterPro" id="IPR017500">
    <property type="entry name" value="Phage_infect_YhgE_N"/>
</dbReference>
<gene>
    <name evidence="7" type="ORF">CMASS_09120</name>
</gene>
<feature type="transmembrane region" description="Helical" evidence="5">
    <location>
        <begin position="686"/>
        <end position="704"/>
    </location>
</feature>
<dbReference type="Proteomes" id="UP001220064">
    <property type="component" value="Chromosome"/>
</dbReference>
<dbReference type="RefSeq" id="WP_022862936.1">
    <property type="nucleotide sequence ID" value="NZ_ATVG01000005.1"/>
</dbReference>
<evidence type="ECO:0000313" key="7">
    <source>
        <dbReference type="EMBL" id="WCZ33236.1"/>
    </source>
</evidence>
<reference evidence="7 8" key="1">
    <citation type="submission" date="2020-10" db="EMBL/GenBank/DDBJ databases">
        <title>Complete genome sequence of Corynebacterium massiliense DSM 45435, type strain of Corynebacterium massiliense.</title>
        <authorList>
            <person name="Busche T."/>
            <person name="Kalinowski J."/>
            <person name="Ruckert C."/>
        </authorList>
    </citation>
    <scope>NUCLEOTIDE SEQUENCE [LARGE SCALE GENOMIC DNA]</scope>
    <source>
        <strain evidence="7 8">DSM 45435</strain>
    </source>
</reference>
<feature type="transmembrane region" description="Helical" evidence="5">
    <location>
        <begin position="599"/>
        <end position="620"/>
    </location>
</feature>
<dbReference type="Pfam" id="PF12698">
    <property type="entry name" value="ABC2_membrane_3"/>
    <property type="match status" value="2"/>
</dbReference>
<organism evidence="7 8">
    <name type="scientific">Corynebacterium massiliense DSM 45435</name>
    <dbReference type="NCBI Taxonomy" id="1121364"/>
    <lineage>
        <taxon>Bacteria</taxon>
        <taxon>Bacillati</taxon>
        <taxon>Actinomycetota</taxon>
        <taxon>Actinomycetes</taxon>
        <taxon>Mycobacteriales</taxon>
        <taxon>Corynebacteriaceae</taxon>
        <taxon>Corynebacterium</taxon>
    </lineage>
</organism>
<feature type="domain" description="ABC-2 type transporter transmembrane" evidence="6">
    <location>
        <begin position="28"/>
        <end position="167"/>
    </location>
</feature>
<dbReference type="InterPro" id="IPR017501">
    <property type="entry name" value="Phage_infect_YhgE_C"/>
</dbReference>
<evidence type="ECO:0000256" key="2">
    <source>
        <dbReference type="ARBA" id="ARBA00022692"/>
    </source>
</evidence>
<keyword evidence="8" id="KW-1185">Reference proteome</keyword>
<evidence type="ECO:0000256" key="1">
    <source>
        <dbReference type="ARBA" id="ARBA00004141"/>
    </source>
</evidence>
<feature type="domain" description="ABC-2 type transporter transmembrane" evidence="6">
    <location>
        <begin position="489"/>
        <end position="702"/>
    </location>
</feature>
<dbReference type="NCBIfam" id="TIGR03062">
    <property type="entry name" value="pip_yhgE_Cterm"/>
    <property type="match status" value="1"/>
</dbReference>
<dbReference type="InterPro" id="IPR013525">
    <property type="entry name" value="ABC2_TM"/>
</dbReference>